<reference evidence="3" key="2">
    <citation type="submission" date="2022-06" db="UniProtKB">
        <authorList>
            <consortium name="EnsemblMetazoa"/>
        </authorList>
    </citation>
    <scope>IDENTIFICATION</scope>
    <source>
        <strain evidence="3">DF5081</strain>
    </source>
</reference>
<dbReference type="SUPFAM" id="SSF55486">
    <property type="entry name" value="Metalloproteases ('zincins'), catalytic domain"/>
    <property type="match status" value="1"/>
</dbReference>
<dbReference type="PROSITE" id="PS51885">
    <property type="entry name" value="NEPRILYSIN"/>
    <property type="match status" value="1"/>
</dbReference>
<dbReference type="Gene3D" id="1.10.1380.10">
    <property type="entry name" value="Neutral endopeptidase , domain2"/>
    <property type="match status" value="1"/>
</dbReference>
<dbReference type="InterPro" id="IPR042089">
    <property type="entry name" value="Peptidase_M13_dom_2"/>
</dbReference>
<dbReference type="GO" id="GO:0005886">
    <property type="term" value="C:plasma membrane"/>
    <property type="evidence" value="ECO:0007669"/>
    <property type="project" value="TreeGrafter"/>
</dbReference>
<dbReference type="Pfam" id="PF05649">
    <property type="entry name" value="Peptidase_M13_N"/>
    <property type="match status" value="1"/>
</dbReference>
<dbReference type="PANTHER" id="PTHR11733:SF7">
    <property type="entry name" value="NEPRILYSIN METALLOPEPTIDASE FAMILY-RELATED"/>
    <property type="match status" value="1"/>
</dbReference>
<keyword evidence="4" id="KW-1185">Reference proteome</keyword>
<name>A0A8R1EIN2_CAEJA</name>
<dbReference type="PANTHER" id="PTHR11733">
    <property type="entry name" value="ZINC METALLOPROTEASE FAMILY M13 NEPRILYSIN-RELATED"/>
    <property type="match status" value="1"/>
</dbReference>
<protein>
    <submittedName>
        <fullName evidence="3">Peptidase_M13_N domain-containing protein</fullName>
    </submittedName>
</protein>
<feature type="domain" description="Peptidase M13 N-terminal" evidence="2">
    <location>
        <begin position="16"/>
        <end position="124"/>
    </location>
</feature>
<comment type="similarity">
    <text evidence="1">Belongs to the peptidase M13 family.</text>
</comment>
<dbReference type="AlphaFoldDB" id="A0A8R1EIN2"/>
<dbReference type="InterPro" id="IPR000718">
    <property type="entry name" value="Peptidase_M13"/>
</dbReference>
<dbReference type="InterPro" id="IPR008753">
    <property type="entry name" value="Peptidase_M13_N"/>
</dbReference>
<proteinExistence type="inferred from homology"/>
<dbReference type="GO" id="GO:0016485">
    <property type="term" value="P:protein processing"/>
    <property type="evidence" value="ECO:0007669"/>
    <property type="project" value="TreeGrafter"/>
</dbReference>
<reference evidence="4" key="1">
    <citation type="submission" date="2010-08" db="EMBL/GenBank/DDBJ databases">
        <authorList>
            <consortium name="Caenorhabditis japonica Sequencing Consortium"/>
            <person name="Wilson R.K."/>
        </authorList>
    </citation>
    <scope>NUCLEOTIDE SEQUENCE [LARGE SCALE GENOMIC DNA]</scope>
    <source>
        <strain evidence="4">DF5081</strain>
    </source>
</reference>
<organism evidence="3 4">
    <name type="scientific">Caenorhabditis japonica</name>
    <dbReference type="NCBI Taxonomy" id="281687"/>
    <lineage>
        <taxon>Eukaryota</taxon>
        <taxon>Metazoa</taxon>
        <taxon>Ecdysozoa</taxon>
        <taxon>Nematoda</taxon>
        <taxon>Chromadorea</taxon>
        <taxon>Rhabditida</taxon>
        <taxon>Rhabditina</taxon>
        <taxon>Rhabditomorpha</taxon>
        <taxon>Rhabditoidea</taxon>
        <taxon>Rhabditidae</taxon>
        <taxon>Peloderinae</taxon>
        <taxon>Caenorhabditis</taxon>
    </lineage>
</organism>
<evidence type="ECO:0000259" key="2">
    <source>
        <dbReference type="Pfam" id="PF05649"/>
    </source>
</evidence>
<dbReference type="Proteomes" id="UP000005237">
    <property type="component" value="Unassembled WGS sequence"/>
</dbReference>
<sequence>ENIYSIEMFTTENDSLHQLILDTPPRTMANFLIMRVVQRAFELIDLGPRQSCIAFVIDKMGQAALRIFVRNFFKKENIKLGKELVESIIKAYLKMFENSSWLVQKTKDSAISKIKKMNYIVGYPDEFEAPGALDQLYDELVDVSPSDSFYLVNRKIMGFNFKRNMDDSARRIIFSATTLLAYNAFYYHNSNAFG</sequence>
<evidence type="ECO:0000313" key="4">
    <source>
        <dbReference type="Proteomes" id="UP000005237"/>
    </source>
</evidence>
<dbReference type="GO" id="GO:0004222">
    <property type="term" value="F:metalloendopeptidase activity"/>
    <property type="evidence" value="ECO:0007669"/>
    <property type="project" value="InterPro"/>
</dbReference>
<evidence type="ECO:0000313" key="3">
    <source>
        <dbReference type="EnsemblMetazoa" id="CJA35762a.1"/>
    </source>
</evidence>
<accession>A0A8R1EIN2</accession>
<dbReference type="EnsemblMetazoa" id="CJA35762a.1">
    <property type="protein sequence ID" value="CJA35762a.1"/>
    <property type="gene ID" value="WBGene00211609"/>
</dbReference>
<evidence type="ECO:0000256" key="1">
    <source>
        <dbReference type="ARBA" id="ARBA00007357"/>
    </source>
</evidence>